<dbReference type="InterPro" id="IPR005135">
    <property type="entry name" value="Endo/exonuclease/phosphatase"/>
</dbReference>
<evidence type="ECO:0000313" key="2">
    <source>
        <dbReference type="EMBL" id="PFX19360.1"/>
    </source>
</evidence>
<dbReference type="Gene3D" id="3.60.10.10">
    <property type="entry name" value="Endonuclease/exonuclease/phosphatase"/>
    <property type="match status" value="1"/>
</dbReference>
<dbReference type="Pfam" id="PF14529">
    <property type="entry name" value="Exo_endo_phos_2"/>
    <property type="match status" value="1"/>
</dbReference>
<reference evidence="3" key="1">
    <citation type="journal article" date="2017" name="bioRxiv">
        <title>Comparative analysis of the genomes of Stylophora pistillata and Acropora digitifera provides evidence for extensive differences between species of corals.</title>
        <authorList>
            <person name="Voolstra C.R."/>
            <person name="Li Y."/>
            <person name="Liew Y.J."/>
            <person name="Baumgarten S."/>
            <person name="Zoccola D."/>
            <person name="Flot J.-F."/>
            <person name="Tambutte S."/>
            <person name="Allemand D."/>
            <person name="Aranda M."/>
        </authorList>
    </citation>
    <scope>NUCLEOTIDE SEQUENCE [LARGE SCALE GENOMIC DNA]</scope>
</reference>
<dbReference type="Proteomes" id="UP000225706">
    <property type="component" value="Unassembled WGS sequence"/>
</dbReference>
<dbReference type="InterPro" id="IPR036691">
    <property type="entry name" value="Endo/exonu/phosph_ase_sf"/>
</dbReference>
<accession>A0A2B4RS45</accession>
<dbReference type="GO" id="GO:0031012">
    <property type="term" value="C:extracellular matrix"/>
    <property type="evidence" value="ECO:0007669"/>
    <property type="project" value="TreeGrafter"/>
</dbReference>
<protein>
    <recommendedName>
        <fullName evidence="1">Endonuclease/exonuclease/phosphatase domain-containing protein</fullName>
    </recommendedName>
</protein>
<sequence>MVLRMIRCTLNIDSITYNALPNTSCVWRCPECGLPNYSTSLLSLASDIQSPNQYSPLGTEVHVSESPSSLAVLLSSSPPHYSTPKRPKLKPNTKLKCMEINCNSILSPESIAIFKATVEHHAPDVIFGCESKLFPDTSTGAYFPQGFTIYRKEREFGRGGGVFVAVADNLTSIGHPEFRTDDSNDSVWASIKLHGNKLLHLCSFYKPPSAPVSRIYYTADNLANLYQRTRRSCPSVVVSVDFNVGDINWSTDPPTLLNTSPSTADAEYLLNFLDDYSLTHSVTQASRPASGKTLDLVLSSAPSLVTNMQIHSGMSDHDIVIFTINTKPCRVNKPPHKVHLYNRMNLEGFKGAATSINQEFFNSNPDARSVNENWVMFKTSLASAVDTFIPWKMTKAKSSLPWVTKAIKRQMRKRDKWHSLVTHSNNPSIKASYRKQRNKVVDMLRSSHSNYVNNEIGGSLDSNPKRFWNYVKSCRSESIEVPTLQSSNNLYVSSKDKAQALNNHVKSVFVDDDGIIPEIGQSDYPPIPYLSFYVNGVKKQICNLNPNKACGPDNLSPRILKLIANEFSPVLTFLFQQSYDFGRLPDEWSKALVTPVYKKAASKIQKITGPFL</sequence>
<keyword evidence="3" id="KW-1185">Reference proteome</keyword>
<dbReference type="GO" id="GO:0003824">
    <property type="term" value="F:catalytic activity"/>
    <property type="evidence" value="ECO:0007669"/>
    <property type="project" value="InterPro"/>
</dbReference>
<organism evidence="2 3">
    <name type="scientific">Stylophora pistillata</name>
    <name type="common">Smooth cauliflower coral</name>
    <dbReference type="NCBI Taxonomy" id="50429"/>
    <lineage>
        <taxon>Eukaryota</taxon>
        <taxon>Metazoa</taxon>
        <taxon>Cnidaria</taxon>
        <taxon>Anthozoa</taxon>
        <taxon>Hexacorallia</taxon>
        <taxon>Scleractinia</taxon>
        <taxon>Astrocoeniina</taxon>
        <taxon>Pocilloporidae</taxon>
        <taxon>Stylophora</taxon>
    </lineage>
</organism>
<evidence type="ECO:0000313" key="3">
    <source>
        <dbReference type="Proteomes" id="UP000225706"/>
    </source>
</evidence>
<dbReference type="OrthoDB" id="5985347at2759"/>
<feature type="domain" description="Endonuclease/exonuclease/phosphatase" evidence="1">
    <location>
        <begin position="200"/>
        <end position="320"/>
    </location>
</feature>
<dbReference type="EMBL" id="LSMT01000364">
    <property type="protein sequence ID" value="PFX19360.1"/>
    <property type="molecule type" value="Genomic_DNA"/>
</dbReference>
<proteinExistence type="predicted"/>
<evidence type="ECO:0000259" key="1">
    <source>
        <dbReference type="Pfam" id="PF14529"/>
    </source>
</evidence>
<comment type="caution">
    <text evidence="2">The sequence shown here is derived from an EMBL/GenBank/DDBJ whole genome shotgun (WGS) entry which is preliminary data.</text>
</comment>
<dbReference type="PANTHER" id="PTHR33395">
    <property type="entry name" value="TRANSCRIPTASE, PUTATIVE-RELATED-RELATED"/>
    <property type="match status" value="1"/>
</dbReference>
<dbReference type="AlphaFoldDB" id="A0A2B4RS45"/>
<dbReference type="PANTHER" id="PTHR33395:SF22">
    <property type="entry name" value="REVERSE TRANSCRIPTASE DOMAIN-CONTAINING PROTEIN"/>
    <property type="match status" value="1"/>
</dbReference>
<name>A0A2B4RS45_STYPI</name>
<gene>
    <name evidence="2" type="ORF">AWC38_SpisGene16229</name>
</gene>
<dbReference type="SUPFAM" id="SSF56219">
    <property type="entry name" value="DNase I-like"/>
    <property type="match status" value="1"/>
</dbReference>